<name>A0A971CZ58_9BIFI</name>
<gene>
    <name evidence="2" type="ORF">GXW98_04160</name>
</gene>
<dbReference type="Pfam" id="PF12728">
    <property type="entry name" value="HTH_17"/>
    <property type="match status" value="1"/>
</dbReference>
<evidence type="ECO:0000313" key="2">
    <source>
        <dbReference type="EMBL" id="NLT79467.1"/>
    </source>
</evidence>
<protein>
    <submittedName>
        <fullName evidence="2">Helix-turn-helix domain-containing protein</fullName>
    </submittedName>
</protein>
<reference evidence="2" key="2">
    <citation type="submission" date="2020-01" db="EMBL/GenBank/DDBJ databases">
        <authorList>
            <person name="Campanaro S."/>
        </authorList>
    </citation>
    <scope>NUCLEOTIDE SEQUENCE</scope>
    <source>
        <strain evidence="2">AS01afH2WH_6</strain>
    </source>
</reference>
<proteinExistence type="predicted"/>
<dbReference type="RefSeq" id="WP_353334568.1">
    <property type="nucleotide sequence ID" value="NZ_CP181270.1"/>
</dbReference>
<reference evidence="2" key="1">
    <citation type="journal article" date="2020" name="Biotechnol. Biofuels">
        <title>New insights from the biogas microbiome by comprehensive genome-resolved metagenomics of nearly 1600 species originating from multiple anaerobic digesters.</title>
        <authorList>
            <person name="Campanaro S."/>
            <person name="Treu L."/>
            <person name="Rodriguez-R L.M."/>
            <person name="Kovalovszki A."/>
            <person name="Ziels R.M."/>
            <person name="Maus I."/>
            <person name="Zhu X."/>
            <person name="Kougias P.G."/>
            <person name="Basile A."/>
            <person name="Luo G."/>
            <person name="Schluter A."/>
            <person name="Konstantinidis K.T."/>
            <person name="Angelidaki I."/>
        </authorList>
    </citation>
    <scope>NUCLEOTIDE SEQUENCE</scope>
    <source>
        <strain evidence="2">AS01afH2WH_6</strain>
    </source>
</reference>
<evidence type="ECO:0000259" key="1">
    <source>
        <dbReference type="Pfam" id="PF12728"/>
    </source>
</evidence>
<dbReference type="AlphaFoldDB" id="A0A971CZ58"/>
<dbReference type="EMBL" id="JAAXZR010000018">
    <property type="protein sequence ID" value="NLT79467.1"/>
    <property type="molecule type" value="Genomic_DNA"/>
</dbReference>
<organism evidence="2 3">
    <name type="scientific">Bifidobacterium crudilactis</name>
    <dbReference type="NCBI Taxonomy" id="327277"/>
    <lineage>
        <taxon>Bacteria</taxon>
        <taxon>Bacillati</taxon>
        <taxon>Actinomycetota</taxon>
        <taxon>Actinomycetes</taxon>
        <taxon>Bifidobacteriales</taxon>
        <taxon>Bifidobacteriaceae</taxon>
        <taxon>Bifidobacterium</taxon>
    </lineage>
</organism>
<dbReference type="Proteomes" id="UP000767327">
    <property type="component" value="Unassembled WGS sequence"/>
</dbReference>
<comment type="caution">
    <text evidence="2">The sequence shown here is derived from an EMBL/GenBank/DDBJ whole genome shotgun (WGS) entry which is preliminary data.</text>
</comment>
<dbReference type="SUPFAM" id="SSF46955">
    <property type="entry name" value="Putative DNA-binding domain"/>
    <property type="match status" value="1"/>
</dbReference>
<accession>A0A971CZ58</accession>
<evidence type="ECO:0000313" key="3">
    <source>
        <dbReference type="Proteomes" id="UP000767327"/>
    </source>
</evidence>
<dbReference type="InterPro" id="IPR009061">
    <property type="entry name" value="DNA-bd_dom_put_sf"/>
</dbReference>
<dbReference type="InterPro" id="IPR041657">
    <property type="entry name" value="HTH_17"/>
</dbReference>
<feature type="domain" description="Helix-turn-helix" evidence="1">
    <location>
        <begin position="7"/>
        <end position="57"/>
    </location>
</feature>
<sequence length="64" mass="7517">MNPKAKLSTAQAAKYVGVSVSTLKRWRDDRKGPAFVRLEPSRIIRYEVWALDQYITDTRRNRVH</sequence>